<comment type="caution">
    <text evidence="8">The sequence shown here is derived from an EMBL/GenBank/DDBJ whole genome shotgun (WGS) entry which is preliminary data.</text>
</comment>
<dbReference type="GO" id="GO:0016020">
    <property type="term" value="C:membrane"/>
    <property type="evidence" value="ECO:0007669"/>
    <property type="project" value="UniProtKB-SubCell"/>
</dbReference>
<feature type="transmembrane region" description="Helical" evidence="6">
    <location>
        <begin position="83"/>
        <end position="102"/>
    </location>
</feature>
<evidence type="ECO:0000313" key="8">
    <source>
        <dbReference type="EMBL" id="MBO2448823.1"/>
    </source>
</evidence>
<feature type="transmembrane region" description="Helical" evidence="6">
    <location>
        <begin position="190"/>
        <end position="206"/>
    </location>
</feature>
<dbReference type="RefSeq" id="WP_208256479.1">
    <property type="nucleotide sequence ID" value="NZ_JAGEOJ010000006.1"/>
</dbReference>
<feature type="transmembrane region" description="Helical" evidence="6">
    <location>
        <begin position="212"/>
        <end position="233"/>
    </location>
</feature>
<evidence type="ECO:0000256" key="2">
    <source>
        <dbReference type="ARBA" id="ARBA00022692"/>
    </source>
</evidence>
<feature type="region of interest" description="Disordered" evidence="5">
    <location>
        <begin position="238"/>
        <end position="272"/>
    </location>
</feature>
<dbReference type="Proteomes" id="UP000669179">
    <property type="component" value="Unassembled WGS sequence"/>
</dbReference>
<feature type="compositionally biased region" description="Basic and acidic residues" evidence="5">
    <location>
        <begin position="261"/>
        <end position="272"/>
    </location>
</feature>
<organism evidence="8 9">
    <name type="scientific">Actinomadura barringtoniae</name>
    <dbReference type="NCBI Taxonomy" id="1427535"/>
    <lineage>
        <taxon>Bacteria</taxon>
        <taxon>Bacillati</taxon>
        <taxon>Actinomycetota</taxon>
        <taxon>Actinomycetes</taxon>
        <taxon>Streptosporangiales</taxon>
        <taxon>Thermomonosporaceae</taxon>
        <taxon>Actinomadura</taxon>
    </lineage>
</organism>
<dbReference type="PANTHER" id="PTHR31310">
    <property type="match status" value="1"/>
</dbReference>
<evidence type="ECO:0000256" key="6">
    <source>
        <dbReference type="SAM" id="Phobius"/>
    </source>
</evidence>
<comment type="subcellular location">
    <subcellularLocation>
        <location evidence="1">Membrane</location>
        <topology evidence="1">Multi-pass membrane protein</topology>
    </subcellularLocation>
</comment>
<dbReference type="CDD" id="cd03386">
    <property type="entry name" value="PAP2_Aur1_like"/>
    <property type="match status" value="1"/>
</dbReference>
<keyword evidence="3 6" id="KW-1133">Transmembrane helix</keyword>
<evidence type="ECO:0000256" key="3">
    <source>
        <dbReference type="ARBA" id="ARBA00022989"/>
    </source>
</evidence>
<feature type="transmembrane region" description="Helical" evidence="6">
    <location>
        <begin position="164"/>
        <end position="183"/>
    </location>
</feature>
<dbReference type="PANTHER" id="PTHR31310:SF7">
    <property type="entry name" value="PA-PHOSPHATASE RELATED-FAMILY PROTEIN DDB_G0268928"/>
    <property type="match status" value="1"/>
</dbReference>
<keyword evidence="9" id="KW-1185">Reference proteome</keyword>
<evidence type="ECO:0000256" key="4">
    <source>
        <dbReference type="ARBA" id="ARBA00023136"/>
    </source>
</evidence>
<evidence type="ECO:0000259" key="7">
    <source>
        <dbReference type="Pfam" id="PF14378"/>
    </source>
</evidence>
<feature type="transmembrane region" description="Helical" evidence="6">
    <location>
        <begin position="114"/>
        <end position="131"/>
    </location>
</feature>
<dbReference type="Pfam" id="PF14378">
    <property type="entry name" value="PAP2_3"/>
    <property type="match status" value="1"/>
</dbReference>
<name>A0A939T3Z5_9ACTN</name>
<reference evidence="8" key="1">
    <citation type="submission" date="2021-03" db="EMBL/GenBank/DDBJ databases">
        <authorList>
            <person name="Kanchanasin P."/>
            <person name="Saeng-In P."/>
            <person name="Phongsopitanun W."/>
            <person name="Yuki M."/>
            <person name="Kudo T."/>
            <person name="Ohkuma M."/>
            <person name="Tanasupawat S."/>
        </authorList>
    </citation>
    <scope>NUCLEOTIDE SEQUENCE</scope>
    <source>
        <strain evidence="8">GKU 128</strain>
    </source>
</reference>
<dbReference type="AlphaFoldDB" id="A0A939T3Z5"/>
<evidence type="ECO:0000256" key="5">
    <source>
        <dbReference type="SAM" id="MobiDB-lite"/>
    </source>
</evidence>
<proteinExistence type="predicted"/>
<dbReference type="EMBL" id="JAGEOJ010000006">
    <property type="protein sequence ID" value="MBO2448823.1"/>
    <property type="molecule type" value="Genomic_DNA"/>
</dbReference>
<accession>A0A939T3Z5</accession>
<protein>
    <submittedName>
        <fullName evidence="8">Phosphatase PAP2 family protein</fullName>
    </submittedName>
</protein>
<dbReference type="InterPro" id="IPR026841">
    <property type="entry name" value="Aur1/Ipt1"/>
</dbReference>
<evidence type="ECO:0000256" key="1">
    <source>
        <dbReference type="ARBA" id="ARBA00004141"/>
    </source>
</evidence>
<keyword evidence="2 6" id="KW-0812">Transmembrane</keyword>
<gene>
    <name evidence="8" type="ORF">J4573_17095</name>
</gene>
<evidence type="ECO:0000313" key="9">
    <source>
        <dbReference type="Proteomes" id="UP000669179"/>
    </source>
</evidence>
<dbReference type="InterPro" id="IPR052185">
    <property type="entry name" value="IPC_Synthase-Related"/>
</dbReference>
<keyword evidence="4 6" id="KW-0472">Membrane</keyword>
<sequence length="272" mass="30321">MAIEAIHTPRLGRLRPLATEVSLLVVLFAIYKWGRTLIEGSVAHATSNAHWIWHLERALPFPSEKTVQHFFLQWDHTAFLANLYYVGVHFPGTAAFLIWLYVRHRDHYKRVRTQLVILTAAGLAVHMFFPLSPPRLSGFGMVDTMLTVGPSAYPAQANGIANQYAAMPSLHFGWALLVAIAVIRVSTSKWRWLVALHAPLTLFVIVVTANHYWADCAVATALLAIAMLTVHLATRRNRKPTRPIPPAPTTHEAIPLPTEPAEDRTRELVGAA</sequence>
<feature type="domain" description="Inositolphosphotransferase Aur1/Ipt1" evidence="7">
    <location>
        <begin position="50"/>
        <end position="227"/>
    </location>
</feature>